<protein>
    <recommendedName>
        <fullName evidence="1">GGDEF domain-containing protein</fullName>
    </recommendedName>
</protein>
<evidence type="ECO:0000313" key="2">
    <source>
        <dbReference type="EMBL" id="GIE50704.1"/>
    </source>
</evidence>
<feature type="domain" description="GGDEF" evidence="1">
    <location>
        <begin position="223"/>
        <end position="351"/>
    </location>
</feature>
<name>A0A919MIF8_9ACTN</name>
<dbReference type="InterPro" id="IPR000160">
    <property type="entry name" value="GGDEF_dom"/>
</dbReference>
<dbReference type="SUPFAM" id="SSF55781">
    <property type="entry name" value="GAF domain-like"/>
    <property type="match status" value="1"/>
</dbReference>
<dbReference type="Pfam" id="PF00990">
    <property type="entry name" value="GGDEF"/>
    <property type="match status" value="1"/>
</dbReference>
<reference evidence="2" key="1">
    <citation type="submission" date="2021-01" db="EMBL/GenBank/DDBJ databases">
        <title>Whole genome shotgun sequence of Actinoplanes nipponensis NBRC 14063.</title>
        <authorList>
            <person name="Komaki H."/>
            <person name="Tamura T."/>
        </authorList>
    </citation>
    <scope>NUCLEOTIDE SEQUENCE</scope>
    <source>
        <strain evidence="2">NBRC 14063</strain>
    </source>
</reference>
<dbReference type="Gene3D" id="3.30.450.40">
    <property type="match status" value="1"/>
</dbReference>
<dbReference type="InterPro" id="IPR052163">
    <property type="entry name" value="DGC-Regulatory_Protein"/>
</dbReference>
<comment type="caution">
    <text evidence="2">The sequence shown here is derived from an EMBL/GenBank/DDBJ whole genome shotgun (WGS) entry which is preliminary data.</text>
</comment>
<dbReference type="Pfam" id="PF01590">
    <property type="entry name" value="GAF"/>
    <property type="match status" value="1"/>
</dbReference>
<accession>A0A919MIF8</accession>
<dbReference type="InterPro" id="IPR029787">
    <property type="entry name" value="Nucleotide_cyclase"/>
</dbReference>
<dbReference type="RefSeq" id="WP_203770650.1">
    <property type="nucleotide sequence ID" value="NZ_BAAAYJ010000017.1"/>
</dbReference>
<dbReference type="SUPFAM" id="SSF55073">
    <property type="entry name" value="Nucleotide cyclase"/>
    <property type="match status" value="1"/>
</dbReference>
<evidence type="ECO:0000313" key="3">
    <source>
        <dbReference type="Proteomes" id="UP000647172"/>
    </source>
</evidence>
<gene>
    <name evidence="2" type="ORF">Ani05nite_42380</name>
</gene>
<keyword evidence="3" id="KW-1185">Reference proteome</keyword>
<sequence length="351" mass="38093">MTASDPQLQALRALHAVTKRVHASLDLTQTLDAVVTGVVEASGFGLAAVNLVEDNGDYSTVAVAGNDEVRRELLGTRGAAENWQELFDRAERWGSLYFVDHRKGVPESLYVWVPDIEPSDDPEMWHPLDSLFAPLMAPSGDWVGVLSVDLPADGRRPDIHQQEILALFAEHAAIAIQHARLHSQLERSQAEAEYAATHDSLTGLANRALLKRRVEALPGAGAPDVGVLVVDLDGFKKVNDDAGHEAGDEVLRIVAQRLQHHLRPDDVLARTGGDEFVAVLTGDDLSRALPETAQRLREAIREPIYGTTGVYRIGASVGYALGTAGEDFARLAAAADAAMYREKRRANAPVW</sequence>
<dbReference type="PROSITE" id="PS50887">
    <property type="entry name" value="GGDEF"/>
    <property type="match status" value="1"/>
</dbReference>
<proteinExistence type="predicted"/>
<dbReference type="SMART" id="SM00065">
    <property type="entry name" value="GAF"/>
    <property type="match status" value="1"/>
</dbReference>
<organism evidence="2 3">
    <name type="scientific">Actinoplanes nipponensis</name>
    <dbReference type="NCBI Taxonomy" id="135950"/>
    <lineage>
        <taxon>Bacteria</taxon>
        <taxon>Bacillati</taxon>
        <taxon>Actinomycetota</taxon>
        <taxon>Actinomycetes</taxon>
        <taxon>Micromonosporales</taxon>
        <taxon>Micromonosporaceae</taxon>
        <taxon>Actinoplanes</taxon>
    </lineage>
</organism>
<evidence type="ECO:0000259" key="1">
    <source>
        <dbReference type="PROSITE" id="PS50887"/>
    </source>
</evidence>
<dbReference type="PANTHER" id="PTHR46663">
    <property type="entry name" value="DIGUANYLATE CYCLASE DGCT-RELATED"/>
    <property type="match status" value="1"/>
</dbReference>
<dbReference type="NCBIfam" id="TIGR00254">
    <property type="entry name" value="GGDEF"/>
    <property type="match status" value="1"/>
</dbReference>
<dbReference type="Proteomes" id="UP000647172">
    <property type="component" value="Unassembled WGS sequence"/>
</dbReference>
<dbReference type="EMBL" id="BOMQ01000052">
    <property type="protein sequence ID" value="GIE50704.1"/>
    <property type="molecule type" value="Genomic_DNA"/>
</dbReference>
<dbReference type="InterPro" id="IPR043128">
    <property type="entry name" value="Rev_trsase/Diguanyl_cyclase"/>
</dbReference>
<dbReference type="InterPro" id="IPR029016">
    <property type="entry name" value="GAF-like_dom_sf"/>
</dbReference>
<dbReference type="InterPro" id="IPR003018">
    <property type="entry name" value="GAF"/>
</dbReference>
<dbReference type="CDD" id="cd01949">
    <property type="entry name" value="GGDEF"/>
    <property type="match status" value="1"/>
</dbReference>
<dbReference type="Gene3D" id="3.30.70.270">
    <property type="match status" value="1"/>
</dbReference>
<dbReference type="SMART" id="SM00267">
    <property type="entry name" value="GGDEF"/>
    <property type="match status" value="1"/>
</dbReference>
<dbReference type="PANTHER" id="PTHR46663:SF2">
    <property type="entry name" value="GGDEF DOMAIN-CONTAINING PROTEIN"/>
    <property type="match status" value="1"/>
</dbReference>
<dbReference type="AlphaFoldDB" id="A0A919MIF8"/>